<dbReference type="SMART" id="SM00490">
    <property type="entry name" value="HELICc"/>
    <property type="match status" value="1"/>
</dbReference>
<evidence type="ECO:0000256" key="11">
    <source>
        <dbReference type="ARBA" id="ARBA00029504"/>
    </source>
</evidence>
<dbReference type="InterPro" id="IPR024759">
    <property type="entry name" value="UvrB_YAD/RRR_dom"/>
</dbReference>
<dbReference type="PANTHER" id="PTHR24029:SF0">
    <property type="entry name" value="UVRABC SYSTEM PROTEIN B"/>
    <property type="match status" value="1"/>
</dbReference>
<dbReference type="GO" id="GO:0005524">
    <property type="term" value="F:ATP binding"/>
    <property type="evidence" value="ECO:0007669"/>
    <property type="project" value="UniProtKB-UniRule"/>
</dbReference>
<dbReference type="InterPro" id="IPR036876">
    <property type="entry name" value="UVR_dom_sf"/>
</dbReference>
<evidence type="ECO:0000259" key="15">
    <source>
        <dbReference type="PROSITE" id="PS50151"/>
    </source>
</evidence>
<evidence type="ECO:0000256" key="3">
    <source>
        <dbReference type="ARBA" id="ARBA00022490"/>
    </source>
</evidence>
<dbReference type="GO" id="GO:0009381">
    <property type="term" value="F:excinuclease ABC activity"/>
    <property type="evidence" value="ECO:0007669"/>
    <property type="project" value="UniProtKB-UniRule"/>
</dbReference>
<dbReference type="Gene3D" id="3.40.50.300">
    <property type="entry name" value="P-loop containing nucleotide triphosphate hydrolases"/>
    <property type="match status" value="3"/>
</dbReference>
<dbReference type="GeneID" id="8770739"/>
<dbReference type="SUPFAM" id="SSF46600">
    <property type="entry name" value="C-terminal UvrC-binding domain of UvrB"/>
    <property type="match status" value="1"/>
</dbReference>
<comment type="subcellular location">
    <subcellularLocation>
        <location evidence="1 12 13">Cytoplasm</location>
    </subcellularLocation>
</comment>
<dbReference type="CDD" id="cd17916">
    <property type="entry name" value="DEXHc_UvrB"/>
    <property type="match status" value="1"/>
</dbReference>
<dbReference type="PROSITE" id="PS51194">
    <property type="entry name" value="HELICASE_CTER"/>
    <property type="match status" value="1"/>
</dbReference>
<name>D3E327_METRM</name>
<dbReference type="HAMAP" id="MF_00204">
    <property type="entry name" value="UvrB"/>
    <property type="match status" value="1"/>
</dbReference>
<keyword evidence="14" id="KW-0175">Coiled coil</keyword>
<keyword evidence="9 12" id="KW-0234">DNA repair</keyword>
<dbReference type="Pfam" id="PF04851">
    <property type="entry name" value="ResIII"/>
    <property type="match status" value="1"/>
</dbReference>
<dbReference type="SUPFAM" id="SSF52540">
    <property type="entry name" value="P-loop containing nucleoside triphosphate hydrolases"/>
    <property type="match status" value="2"/>
</dbReference>
<keyword evidence="4 12" id="KW-0547">Nucleotide-binding</keyword>
<evidence type="ECO:0000256" key="6">
    <source>
        <dbReference type="ARBA" id="ARBA00022769"/>
    </source>
</evidence>
<dbReference type="CDD" id="cd18790">
    <property type="entry name" value="SF2_C_UvrB"/>
    <property type="match status" value="1"/>
</dbReference>
<evidence type="ECO:0000256" key="4">
    <source>
        <dbReference type="ARBA" id="ARBA00022741"/>
    </source>
</evidence>
<dbReference type="PROSITE" id="PS50151">
    <property type="entry name" value="UVR"/>
    <property type="match status" value="1"/>
</dbReference>
<keyword evidence="12 13" id="KW-0742">SOS response</keyword>
<dbReference type="InterPro" id="IPR004807">
    <property type="entry name" value="UvrB"/>
</dbReference>
<feature type="domain" description="Helicase ATP-binding" evidence="16">
    <location>
        <begin position="25"/>
        <end position="159"/>
    </location>
</feature>
<dbReference type="PANTHER" id="PTHR24029">
    <property type="entry name" value="UVRABC SYSTEM PROTEIN B"/>
    <property type="match status" value="1"/>
</dbReference>
<keyword evidence="3 12" id="KW-0963">Cytoplasm</keyword>
<dbReference type="InterPro" id="IPR027417">
    <property type="entry name" value="P-loop_NTPase"/>
</dbReference>
<dbReference type="Pfam" id="PF02151">
    <property type="entry name" value="UVR"/>
    <property type="match status" value="1"/>
</dbReference>
<dbReference type="NCBIfam" id="NF003673">
    <property type="entry name" value="PRK05298.1"/>
    <property type="match status" value="1"/>
</dbReference>
<dbReference type="Gene3D" id="4.10.860.10">
    <property type="entry name" value="UVR domain"/>
    <property type="match status" value="1"/>
</dbReference>
<comment type="function">
    <text evidence="12">The UvrABC repair system catalyzes the recognition and processing of DNA lesions. A damage recognition complex composed of 2 UvrA and 2 UvrB subunits scans DNA for abnormalities. Upon binding of the UvrA(2)B(2) complex to a putative damaged site, the DNA wraps around one UvrB monomer. DNA wrap is dependent on ATP binding by UvrB and probably causes local melting of the DNA helix, facilitating insertion of UvrB beta-hairpin between the DNA strands. Then UvrB probes one DNA strand for the presence of a lesion. If a lesion is found the UvrA subunits dissociate and the UvrB-DNA preincision complex is formed. This complex is subsequently bound by UvrC and the second UvrB is released. If no lesion is found, the DNA wraps around the other UvrB subunit that will check the other stand for damage.</text>
</comment>
<comment type="domain">
    <text evidence="12">The beta-hairpin motif is involved in DNA binding.</text>
</comment>
<feature type="domain" description="UVR" evidence="15">
    <location>
        <begin position="614"/>
        <end position="649"/>
    </location>
</feature>
<gene>
    <name evidence="12 18" type="primary">uvrB</name>
    <name evidence="18" type="ordered locus">mru_1087</name>
</gene>
<evidence type="ECO:0000256" key="8">
    <source>
        <dbReference type="ARBA" id="ARBA00022881"/>
    </source>
</evidence>
<comment type="subunit">
    <text evidence="10 12 13">Forms a heterotetramer with UvrA during the search for lesions. Interacts with UvrC in an incision complex.</text>
</comment>
<sequence>MKEFKLKSPYKPLGDQPQAIESLSNGIKEGFHEQTLLGVTGSGKTYTMANIIQNVQKPTLIISHNKTLAAQLYEEFKVFFPDNAVEYFVSYYDYYQPEAYVPRTDTFIDKEASINEDIDIMRHSATQSLLSRDDVIVVSSVSCIYGIGSPEDYGEFAFSINVGDIYDRGDILRKLIFMQYERNDIAFERGQFRVRGDVIEINPVHGTPPIRIELFGDEIDAISLINPVTGMREESINRYVIFPAKHFVVGADRMDQALKDIEAELQSRLNELNLEGKYLEAQRLEQRTRFDLEMLREMGYCPGIENYSMHLSGRNWGDMPYSLLKYFPDDYLTIIDESHVTVPQIRGMYNGDRARKETLVNYGFRLPSAKENRPLRFDEFEASQNQVLYVSATPGPYELSRSKNVVEQIIRPTGLVDPKITIRPVKGQVEDLLGEVRRKVEHDQRILVTTLTKRMAEDLTDYYAKIGIKVRYLHSEIDTLERVEIIDDLRRGEFDVLVGVNLLREGLDLPEVGLVAILDADKEGFLRSETSLIQTIGRAARNVDGEVLMYVDEMTDSVRNAVDITNKRRKLQMAYNEKYNITPKTTQRTLKEKKLADRAPSRDDLRGMPKDELKLLIKDLEAEMREAANNLEFEKAASLRDQIVALKSIKK</sequence>
<dbReference type="Pfam" id="PF00271">
    <property type="entry name" value="Helicase_C"/>
    <property type="match status" value="1"/>
</dbReference>
<evidence type="ECO:0000256" key="14">
    <source>
        <dbReference type="SAM" id="Coils"/>
    </source>
</evidence>
<dbReference type="EMBL" id="CP001719">
    <property type="protein sequence ID" value="ADC46938.1"/>
    <property type="molecule type" value="Genomic_DNA"/>
</dbReference>
<evidence type="ECO:0000259" key="16">
    <source>
        <dbReference type="PROSITE" id="PS51192"/>
    </source>
</evidence>
<dbReference type="InterPro" id="IPR014001">
    <property type="entry name" value="Helicase_ATP-bd"/>
</dbReference>
<dbReference type="GO" id="GO:0006289">
    <property type="term" value="P:nucleotide-excision repair"/>
    <property type="evidence" value="ECO:0007669"/>
    <property type="project" value="UniProtKB-UniRule"/>
</dbReference>
<accession>D3E327</accession>
<keyword evidence="6 12" id="KW-0228">DNA excision</keyword>
<evidence type="ECO:0000256" key="2">
    <source>
        <dbReference type="ARBA" id="ARBA00008533"/>
    </source>
</evidence>
<evidence type="ECO:0000313" key="18">
    <source>
        <dbReference type="EMBL" id="ADC46938.1"/>
    </source>
</evidence>
<evidence type="ECO:0000256" key="7">
    <source>
        <dbReference type="ARBA" id="ARBA00022840"/>
    </source>
</evidence>
<dbReference type="GO" id="GO:0120545">
    <property type="term" value="F:nucleic acid conformation isomerase activity"/>
    <property type="evidence" value="ECO:0007669"/>
    <property type="project" value="UniProtKB-ARBA"/>
</dbReference>
<evidence type="ECO:0000256" key="9">
    <source>
        <dbReference type="ARBA" id="ARBA00023204"/>
    </source>
</evidence>
<dbReference type="KEGG" id="mru:mru_1087"/>
<keyword evidence="19" id="KW-1185">Reference proteome</keyword>
<dbReference type="GO" id="GO:0016887">
    <property type="term" value="F:ATP hydrolysis activity"/>
    <property type="evidence" value="ECO:0007669"/>
    <property type="project" value="InterPro"/>
</dbReference>
<evidence type="ECO:0000256" key="12">
    <source>
        <dbReference type="HAMAP-Rule" id="MF_00204"/>
    </source>
</evidence>
<keyword evidence="5 12" id="KW-0227">DNA damage</keyword>
<dbReference type="OrthoDB" id="8371at2157"/>
<dbReference type="InterPro" id="IPR006935">
    <property type="entry name" value="Helicase/UvrB_N"/>
</dbReference>
<proteinExistence type="inferred from homology"/>
<evidence type="ECO:0000259" key="17">
    <source>
        <dbReference type="PROSITE" id="PS51194"/>
    </source>
</evidence>
<dbReference type="Pfam" id="PF17757">
    <property type="entry name" value="UvrB_inter"/>
    <property type="match status" value="1"/>
</dbReference>
<dbReference type="Pfam" id="PF12344">
    <property type="entry name" value="UvrB"/>
    <property type="match status" value="1"/>
</dbReference>
<evidence type="ECO:0000256" key="10">
    <source>
        <dbReference type="ARBA" id="ARBA00026033"/>
    </source>
</evidence>
<dbReference type="PROSITE" id="PS51192">
    <property type="entry name" value="HELICASE_ATP_BIND_1"/>
    <property type="match status" value="1"/>
</dbReference>
<evidence type="ECO:0000256" key="1">
    <source>
        <dbReference type="ARBA" id="ARBA00004496"/>
    </source>
</evidence>
<dbReference type="SMART" id="SM00487">
    <property type="entry name" value="DEXDc"/>
    <property type="match status" value="1"/>
</dbReference>
<dbReference type="InterPro" id="IPR001943">
    <property type="entry name" value="UVR_dom"/>
</dbReference>
<dbReference type="GO" id="GO:0005737">
    <property type="term" value="C:cytoplasm"/>
    <property type="evidence" value="ECO:0007669"/>
    <property type="project" value="UniProtKB-SubCell"/>
</dbReference>
<dbReference type="PATRIC" id="fig|634498.28.peg.1089"/>
<evidence type="ECO:0000313" key="19">
    <source>
        <dbReference type="Proteomes" id="UP000008680"/>
    </source>
</evidence>
<dbReference type="Proteomes" id="UP000008680">
    <property type="component" value="Chromosome"/>
</dbReference>
<keyword evidence="8 12" id="KW-0267">Excision nuclease</keyword>
<evidence type="ECO:0000256" key="5">
    <source>
        <dbReference type="ARBA" id="ARBA00022763"/>
    </source>
</evidence>
<comment type="similarity">
    <text evidence="2 12 13">Belongs to the UvrB family.</text>
</comment>
<feature type="coiled-coil region" evidence="14">
    <location>
        <begin position="251"/>
        <end position="282"/>
    </location>
</feature>
<dbReference type="RefSeq" id="WP_012955888.1">
    <property type="nucleotide sequence ID" value="NC_013790.1"/>
</dbReference>
<feature type="binding site" evidence="12">
    <location>
        <begin position="38"/>
        <end position="45"/>
    </location>
    <ligand>
        <name>ATP</name>
        <dbReference type="ChEBI" id="CHEBI:30616"/>
    </ligand>
</feature>
<dbReference type="NCBIfam" id="TIGR00631">
    <property type="entry name" value="uvrb"/>
    <property type="match status" value="1"/>
</dbReference>
<dbReference type="GO" id="GO:0009380">
    <property type="term" value="C:excinuclease repair complex"/>
    <property type="evidence" value="ECO:0007669"/>
    <property type="project" value="InterPro"/>
</dbReference>
<dbReference type="HOGENOM" id="CLU_009621_2_1_2"/>
<feature type="short sequence motif" description="Beta-hairpin" evidence="12">
    <location>
        <begin position="91"/>
        <end position="114"/>
    </location>
</feature>
<dbReference type="STRING" id="634498.mru_1087"/>
<dbReference type="AlphaFoldDB" id="D3E327"/>
<evidence type="ECO:0000256" key="13">
    <source>
        <dbReference type="RuleBase" id="RU003587"/>
    </source>
</evidence>
<dbReference type="InterPro" id="IPR001650">
    <property type="entry name" value="Helicase_C-like"/>
</dbReference>
<organism evidence="18 19">
    <name type="scientific">Methanobrevibacter ruminantium (strain ATCC 35063 / DSM 1093 / JCM 13430 / OCM 146 / M1)</name>
    <name type="common">Methanobacterium ruminantium</name>
    <dbReference type="NCBI Taxonomy" id="634498"/>
    <lineage>
        <taxon>Archaea</taxon>
        <taxon>Methanobacteriati</taxon>
        <taxon>Methanobacteriota</taxon>
        <taxon>Methanomada group</taxon>
        <taxon>Methanobacteria</taxon>
        <taxon>Methanobacteriales</taxon>
        <taxon>Methanobacteriaceae</taxon>
        <taxon>Methanobrevibacter</taxon>
    </lineage>
</organism>
<feature type="domain" description="Helicase C-terminal" evidence="17">
    <location>
        <begin position="428"/>
        <end position="590"/>
    </location>
</feature>
<dbReference type="GO" id="GO:0003677">
    <property type="term" value="F:DNA binding"/>
    <property type="evidence" value="ECO:0007669"/>
    <property type="project" value="UniProtKB-UniRule"/>
</dbReference>
<dbReference type="InterPro" id="IPR041471">
    <property type="entry name" value="UvrB_inter"/>
</dbReference>
<dbReference type="eggNOG" id="arCOG04748">
    <property type="taxonomic scope" value="Archaea"/>
</dbReference>
<keyword evidence="7 12" id="KW-0067">ATP-binding</keyword>
<dbReference type="GO" id="GO:0009432">
    <property type="term" value="P:SOS response"/>
    <property type="evidence" value="ECO:0007669"/>
    <property type="project" value="UniProtKB-UniRule"/>
</dbReference>
<protein>
    <recommendedName>
        <fullName evidence="11 12">UvrABC system protein B</fullName>
        <shortName evidence="12">Protein UvrB</shortName>
    </recommendedName>
    <alternativeName>
        <fullName evidence="12">Excinuclease ABC subunit B</fullName>
    </alternativeName>
</protein>
<reference evidence="18 19" key="1">
    <citation type="journal article" date="2010" name="PLoS ONE">
        <title>The genome sequence of the rumen methanogen Methanobrevibacter ruminantium reveals new possibilities for controlling ruminant methane emissions.</title>
        <authorList>
            <person name="Leahy S.C."/>
            <person name="Kelly W.J."/>
            <person name="Altermann E."/>
            <person name="Ronimus R.S."/>
            <person name="Yeoman C.J."/>
            <person name="Pacheco D.M."/>
            <person name="Li D."/>
            <person name="Kong Z."/>
            <person name="McTavish S."/>
            <person name="Sang C."/>
            <person name="Lambie S.C."/>
            <person name="Janssen P.H."/>
            <person name="Dey D."/>
            <person name="Attwood G.T."/>
        </authorList>
    </citation>
    <scope>NUCLEOTIDE SEQUENCE [LARGE SCALE GENOMIC DNA]</scope>
    <source>
        <strain evidence="19">ATCC 35063 / DSM 1093 / JCM 13430 / OCM 146 / M1</strain>
    </source>
</reference>
<feature type="coiled-coil region" evidence="14">
    <location>
        <begin position="610"/>
        <end position="637"/>
    </location>
</feature>